<reference evidence="1" key="5">
    <citation type="submission" date="2020-09" db="EMBL/GenBank/DDBJ databases">
        <authorList>
            <person name="Sun Q."/>
            <person name="Ohkuma M."/>
        </authorList>
    </citation>
    <scope>NUCLEOTIDE SEQUENCE</scope>
    <source>
        <strain evidence="1">JCM 4434</strain>
    </source>
</reference>
<sequence>MPDGAGLDELHAHLVRLVVALPGVGHVLAADVEAELRGGRGAVCHGLEFGEDGVVHGEYRVGPLQHAVVDLDRAVVADVVAGFLGGPDGVAVRRAADVALAQPGRADLDLLPADVGEHRGGERRAVVVAQADHQDAVALRVAERLAHLRLLGVGHEVALIASASAATV</sequence>
<dbReference type="EMBL" id="JPRF03000043">
    <property type="protein sequence ID" value="OEV34619.1"/>
    <property type="molecule type" value="Genomic_DNA"/>
</dbReference>
<keyword evidence="3" id="KW-1185">Reference proteome</keyword>
<evidence type="ECO:0000313" key="3">
    <source>
        <dbReference type="Proteomes" id="UP000037395"/>
    </source>
</evidence>
<reference evidence="2" key="3">
    <citation type="submission" date="2016-08" db="EMBL/GenBank/DDBJ databases">
        <title>Sequencing, Assembly and Comparative Genomics of S. aureofaciens ATCC 10762.</title>
        <authorList>
            <person name="Gradnigo J.S."/>
            <person name="Johnson N."/>
            <person name="Somerville G.A."/>
        </authorList>
    </citation>
    <scope>NUCLEOTIDE SEQUENCE [LARGE SCALE GENOMIC DNA]</scope>
    <source>
        <strain evidence="2">ATCC 10762</strain>
    </source>
</reference>
<dbReference type="Proteomes" id="UP000037395">
    <property type="component" value="Unassembled WGS sequence"/>
</dbReference>
<evidence type="ECO:0000313" key="2">
    <source>
        <dbReference type="EMBL" id="OEV34619.1"/>
    </source>
</evidence>
<dbReference type="EMBL" id="BMUB01000026">
    <property type="protein sequence ID" value="GGV01612.1"/>
    <property type="molecule type" value="Genomic_DNA"/>
</dbReference>
<name>A0A1E7N1P3_KITAU</name>
<reference evidence="1" key="1">
    <citation type="journal article" date="2014" name="Int. J. Syst. Evol. Microbiol.">
        <title>Complete genome sequence of Corynebacterium casei LMG S-19264T (=DSM 44701T), isolated from a smear-ripened cheese.</title>
        <authorList>
            <consortium name="US DOE Joint Genome Institute (JGI-PGF)"/>
            <person name="Walter F."/>
            <person name="Albersmeier A."/>
            <person name="Kalinowski J."/>
            <person name="Ruckert C."/>
        </authorList>
    </citation>
    <scope>NUCLEOTIDE SEQUENCE</scope>
    <source>
        <strain evidence="1">JCM 4434</strain>
    </source>
</reference>
<dbReference type="AlphaFoldDB" id="A0A1E7N1P3"/>
<comment type="caution">
    <text evidence="2">The sequence shown here is derived from an EMBL/GenBank/DDBJ whole genome shotgun (WGS) entry which is preliminary data.</text>
</comment>
<accession>A0A1E7N1P3</accession>
<gene>
    <name evidence="1" type="ORF">GCM10010502_65210</name>
    <name evidence="2" type="ORF">HS99_0008965</name>
</gene>
<evidence type="ECO:0000313" key="1">
    <source>
        <dbReference type="EMBL" id="GGV01612.1"/>
    </source>
</evidence>
<dbReference type="Proteomes" id="UP000610124">
    <property type="component" value="Unassembled WGS sequence"/>
</dbReference>
<organism evidence="2 3">
    <name type="scientific">Kitasatospora aureofaciens</name>
    <name type="common">Streptomyces aureofaciens</name>
    <dbReference type="NCBI Taxonomy" id="1894"/>
    <lineage>
        <taxon>Bacteria</taxon>
        <taxon>Bacillati</taxon>
        <taxon>Actinomycetota</taxon>
        <taxon>Actinomycetes</taxon>
        <taxon>Kitasatosporales</taxon>
        <taxon>Streptomycetaceae</taxon>
        <taxon>Kitasatospora</taxon>
    </lineage>
</organism>
<reference evidence="3" key="4">
    <citation type="submission" date="2016-08" db="EMBL/GenBank/DDBJ databases">
        <title>Sequencing, assembly and comparative genomics of S. aureofaciens ATCC 10762.</title>
        <authorList>
            <person name="Gradnigo J.S."/>
            <person name="Johnson N."/>
            <person name="Somerville G.A."/>
        </authorList>
    </citation>
    <scope>NUCLEOTIDE SEQUENCE [LARGE SCALE GENOMIC DNA]</scope>
    <source>
        <strain evidence="3">ATCC 10762 / DSM 40127 / CCM 3239 / JCM 4008 / LMG 5968 / NBRC 12843 / NCIMB 8234 / A-377</strain>
    </source>
</reference>
<accession>A0A8H9HYL0</accession>
<protein>
    <submittedName>
        <fullName evidence="2">Uncharacterized protein</fullName>
    </submittedName>
</protein>
<reference evidence="2 3" key="2">
    <citation type="submission" date="2014-07" db="EMBL/GenBank/DDBJ databases">
        <authorList>
            <person name="Zhang J.E."/>
            <person name="Yang H."/>
            <person name="Guo J."/>
            <person name="Deng Z."/>
            <person name="Luo H."/>
            <person name="Luo M."/>
            <person name="Zhao B."/>
        </authorList>
    </citation>
    <scope>NUCLEOTIDE SEQUENCE [LARGE SCALE GENOMIC DNA]</scope>
    <source>
        <strain evidence="2">ATCC 10762</strain>
        <strain evidence="3">ATCC 10762 / DSM 40127 / CCM 3239 / JCM 4008 / LMG 5968 / NBRC 12843 / NCIMB 8234 / A-377</strain>
    </source>
</reference>
<proteinExistence type="predicted"/>